<keyword evidence="14" id="KW-1185">Reference proteome</keyword>
<evidence type="ECO:0000256" key="4">
    <source>
        <dbReference type="ARBA" id="ARBA00022679"/>
    </source>
</evidence>
<evidence type="ECO:0000256" key="6">
    <source>
        <dbReference type="ARBA" id="ARBA00022827"/>
    </source>
</evidence>
<dbReference type="PIRSF" id="PIRSF006268">
    <property type="entry name" value="ApbE"/>
    <property type="match status" value="1"/>
</dbReference>
<proteinExistence type="inferred from homology"/>
<gene>
    <name evidence="13" type="ORF">SAMN05421512_105296</name>
</gene>
<keyword evidence="12" id="KW-0732">Signal</keyword>
<dbReference type="RefSeq" id="WP_067219200.1">
    <property type="nucleotide sequence ID" value="NZ_MBQE01000002.1"/>
</dbReference>
<dbReference type="PROSITE" id="PS51318">
    <property type="entry name" value="TAT"/>
    <property type="match status" value="1"/>
</dbReference>
<dbReference type="InterPro" id="IPR006311">
    <property type="entry name" value="TAT_signal"/>
</dbReference>
<dbReference type="AlphaFoldDB" id="A0A285SM97"/>
<accession>A0A285SM97</accession>
<sequence length="331" mass="35925">MGVMNRRRFISITAAAAGCGLTLSGAIAAVPSQEAVNWRGRALGALASLRIYHPDRAIAERLVRQVIREVDRLEEIFSLYRAESALSQLNRMGALVAPPSDMVAVLETCRNVWELTDGAFDPTVQPLWTVLARHFSDPDADRSDPAPADIRGALELVGFDKVKFDLNRIALSRRGMALTFNGIAQGYITDRAVELLRRGGIEKSMVNLGEIRVTGTKPDGGPWRVAIGNDTFLTDGPEMLELVDKAVATSSGAGFSFDSAGRFNHLIDPRSGAGSHGNRHVTVVAQDAMRADAYSTAFSLMPREDIRTVLQREHDIEAIISDEGAGMEAPR</sequence>
<evidence type="ECO:0000256" key="1">
    <source>
        <dbReference type="ARBA" id="ARBA00011955"/>
    </source>
</evidence>
<dbReference type="Pfam" id="PF02424">
    <property type="entry name" value="ApbE"/>
    <property type="match status" value="1"/>
</dbReference>
<comment type="function">
    <text evidence="12">Flavin transferase that catalyzes the transfer of the FMN moiety of FAD and its covalent binding to the hydroxyl group of a threonine residue in a target flavoprotein.</text>
</comment>
<protein>
    <recommendedName>
        <fullName evidence="2 10">FAD:protein FMN transferase</fullName>
        <ecNumber evidence="1 10">2.7.1.180</ecNumber>
    </recommendedName>
    <alternativeName>
        <fullName evidence="8 10">Flavin transferase</fullName>
    </alternativeName>
</protein>
<comment type="similarity">
    <text evidence="10 12">Belongs to the ApbE family.</text>
</comment>
<dbReference type="PROSITE" id="PS51257">
    <property type="entry name" value="PROKAR_LIPOPROTEIN"/>
    <property type="match status" value="1"/>
</dbReference>
<dbReference type="InterPro" id="IPR003374">
    <property type="entry name" value="ApbE-like_sf"/>
</dbReference>
<feature type="chain" id="PRO_5011329811" description="FAD:protein FMN transferase" evidence="12">
    <location>
        <begin position="29"/>
        <end position="331"/>
    </location>
</feature>
<keyword evidence="12" id="KW-1003">Cell membrane</keyword>
<keyword evidence="12" id="KW-0472">Membrane</keyword>
<dbReference type="InterPro" id="IPR024932">
    <property type="entry name" value="ApbE"/>
</dbReference>
<evidence type="ECO:0000256" key="9">
    <source>
        <dbReference type="ARBA" id="ARBA00048540"/>
    </source>
</evidence>
<dbReference type="PANTHER" id="PTHR30040:SF2">
    <property type="entry name" value="FAD:PROTEIN FMN TRANSFERASE"/>
    <property type="match status" value="1"/>
</dbReference>
<comment type="subcellular location">
    <subcellularLocation>
        <location evidence="12">Cell inner membrane</location>
        <topology evidence="12">Lipid-anchor</topology>
        <orientation evidence="12">Periplasmic side</orientation>
    </subcellularLocation>
</comment>
<evidence type="ECO:0000256" key="11">
    <source>
        <dbReference type="PIRSR" id="PIRSR006268-2"/>
    </source>
</evidence>
<dbReference type="OrthoDB" id="9778595at2"/>
<feature type="binding site" evidence="11">
    <location>
        <position position="296"/>
    </location>
    <ligand>
        <name>Mg(2+)</name>
        <dbReference type="ChEBI" id="CHEBI:18420"/>
    </ligand>
</feature>
<keyword evidence="5 10" id="KW-0479">Metal-binding</keyword>
<feature type="binding site" evidence="11">
    <location>
        <position position="182"/>
    </location>
    <ligand>
        <name>Mg(2+)</name>
        <dbReference type="ChEBI" id="CHEBI:18420"/>
    </ligand>
</feature>
<keyword evidence="7 10" id="KW-0460">Magnesium</keyword>
<evidence type="ECO:0000313" key="13">
    <source>
        <dbReference type="EMBL" id="SOC07118.1"/>
    </source>
</evidence>
<comment type="catalytic activity">
    <reaction evidence="9 10 12">
        <text>L-threonyl-[protein] + FAD = FMN-L-threonyl-[protein] + AMP + H(+)</text>
        <dbReference type="Rhea" id="RHEA:36847"/>
        <dbReference type="Rhea" id="RHEA-COMP:11060"/>
        <dbReference type="Rhea" id="RHEA-COMP:11061"/>
        <dbReference type="ChEBI" id="CHEBI:15378"/>
        <dbReference type="ChEBI" id="CHEBI:30013"/>
        <dbReference type="ChEBI" id="CHEBI:57692"/>
        <dbReference type="ChEBI" id="CHEBI:74257"/>
        <dbReference type="ChEBI" id="CHEBI:456215"/>
        <dbReference type="EC" id="2.7.1.180"/>
    </reaction>
</comment>
<dbReference type="GO" id="GO:0016740">
    <property type="term" value="F:transferase activity"/>
    <property type="evidence" value="ECO:0007669"/>
    <property type="project" value="UniProtKB-UniRule"/>
</dbReference>
<keyword evidence="3 10" id="KW-0285">Flavoprotein</keyword>
<dbReference type="EC" id="2.7.1.180" evidence="1 10"/>
<keyword evidence="12" id="KW-0997">Cell inner membrane</keyword>
<evidence type="ECO:0000256" key="10">
    <source>
        <dbReference type="PIRNR" id="PIRNR006268"/>
    </source>
</evidence>
<reference evidence="13 14" key="1">
    <citation type="submission" date="2017-08" db="EMBL/GenBank/DDBJ databases">
        <authorList>
            <person name="de Groot N.N."/>
        </authorList>
    </citation>
    <scope>NUCLEOTIDE SEQUENCE [LARGE SCALE GENOMIC DNA]</scope>
    <source>
        <strain evidence="13 14">USBA 352</strain>
    </source>
</reference>
<evidence type="ECO:0000256" key="7">
    <source>
        <dbReference type="ARBA" id="ARBA00022842"/>
    </source>
</evidence>
<comment type="cofactor">
    <cofactor evidence="11">
        <name>Mg(2+)</name>
        <dbReference type="ChEBI" id="CHEBI:18420"/>
    </cofactor>
    <cofactor evidence="11">
        <name>Mn(2+)</name>
        <dbReference type="ChEBI" id="CHEBI:29035"/>
    </cofactor>
    <text evidence="11">Magnesium. Can also use manganese.</text>
</comment>
<evidence type="ECO:0000256" key="2">
    <source>
        <dbReference type="ARBA" id="ARBA00016337"/>
    </source>
</evidence>
<evidence type="ECO:0000256" key="12">
    <source>
        <dbReference type="RuleBase" id="RU363002"/>
    </source>
</evidence>
<keyword evidence="4 10" id="KW-0808">Transferase</keyword>
<dbReference type="EMBL" id="OBML01000005">
    <property type="protein sequence ID" value="SOC07118.1"/>
    <property type="molecule type" value="Genomic_DNA"/>
</dbReference>
<evidence type="ECO:0000313" key="14">
    <source>
        <dbReference type="Proteomes" id="UP000219331"/>
    </source>
</evidence>
<dbReference type="Gene3D" id="3.10.520.10">
    <property type="entry name" value="ApbE-like domains"/>
    <property type="match status" value="1"/>
</dbReference>
<dbReference type="Proteomes" id="UP000219331">
    <property type="component" value="Unassembled WGS sequence"/>
</dbReference>
<dbReference type="STRING" id="538381.GCA_001696535_01995"/>
<evidence type="ECO:0000256" key="5">
    <source>
        <dbReference type="ARBA" id="ARBA00022723"/>
    </source>
</evidence>
<dbReference type="GO" id="GO:0046872">
    <property type="term" value="F:metal ion binding"/>
    <property type="evidence" value="ECO:0007669"/>
    <property type="project" value="UniProtKB-UniRule"/>
</dbReference>
<dbReference type="SUPFAM" id="SSF143631">
    <property type="entry name" value="ApbE-like"/>
    <property type="match status" value="1"/>
</dbReference>
<name>A0A285SM97_9HYPH</name>
<feature type="binding site" evidence="11">
    <location>
        <position position="292"/>
    </location>
    <ligand>
        <name>Mg(2+)</name>
        <dbReference type="ChEBI" id="CHEBI:18420"/>
    </ligand>
</feature>
<organism evidence="13 14">
    <name type="scientific">Stappia indica</name>
    <dbReference type="NCBI Taxonomy" id="538381"/>
    <lineage>
        <taxon>Bacteria</taxon>
        <taxon>Pseudomonadati</taxon>
        <taxon>Pseudomonadota</taxon>
        <taxon>Alphaproteobacteria</taxon>
        <taxon>Hyphomicrobiales</taxon>
        <taxon>Stappiaceae</taxon>
        <taxon>Stappia</taxon>
    </lineage>
</organism>
<feature type="signal peptide" evidence="12">
    <location>
        <begin position="1"/>
        <end position="28"/>
    </location>
</feature>
<dbReference type="GO" id="GO:0005886">
    <property type="term" value="C:plasma membrane"/>
    <property type="evidence" value="ECO:0007669"/>
    <property type="project" value="UniProtKB-SubCell"/>
</dbReference>
<keyword evidence="6 10" id="KW-0274">FAD</keyword>
<dbReference type="PANTHER" id="PTHR30040">
    <property type="entry name" value="THIAMINE BIOSYNTHESIS LIPOPROTEIN APBE"/>
    <property type="match status" value="1"/>
</dbReference>
<evidence type="ECO:0000256" key="3">
    <source>
        <dbReference type="ARBA" id="ARBA00022630"/>
    </source>
</evidence>
<evidence type="ECO:0000256" key="8">
    <source>
        <dbReference type="ARBA" id="ARBA00031306"/>
    </source>
</evidence>
<keyword evidence="12 13" id="KW-0449">Lipoprotein</keyword>